<evidence type="ECO:0000256" key="2">
    <source>
        <dbReference type="PROSITE-ProRule" id="PRU00335"/>
    </source>
</evidence>
<dbReference type="Pfam" id="PF00440">
    <property type="entry name" value="TetR_N"/>
    <property type="match status" value="1"/>
</dbReference>
<dbReference type="Proteomes" id="UP001596190">
    <property type="component" value="Unassembled WGS sequence"/>
</dbReference>
<dbReference type="InterPro" id="IPR001647">
    <property type="entry name" value="HTH_TetR"/>
</dbReference>
<keyword evidence="1 2" id="KW-0238">DNA-binding</keyword>
<feature type="domain" description="HTH tetR-type" evidence="3">
    <location>
        <begin position="5"/>
        <end position="65"/>
    </location>
</feature>
<dbReference type="InterPro" id="IPR009057">
    <property type="entry name" value="Homeodomain-like_sf"/>
</dbReference>
<name>A0ABW1TBD6_9LACO</name>
<protein>
    <submittedName>
        <fullName evidence="4">TetR/AcrR family transcriptional regulator</fullName>
    </submittedName>
</protein>
<dbReference type="Gene3D" id="1.10.357.10">
    <property type="entry name" value="Tetracycline Repressor, domain 2"/>
    <property type="match status" value="1"/>
</dbReference>
<evidence type="ECO:0000256" key="1">
    <source>
        <dbReference type="ARBA" id="ARBA00023125"/>
    </source>
</evidence>
<feature type="DNA-binding region" description="H-T-H motif" evidence="2">
    <location>
        <begin position="28"/>
        <end position="47"/>
    </location>
</feature>
<evidence type="ECO:0000313" key="5">
    <source>
        <dbReference type="Proteomes" id="UP001596190"/>
    </source>
</evidence>
<evidence type="ECO:0000313" key="4">
    <source>
        <dbReference type="EMBL" id="MFC6254870.1"/>
    </source>
</evidence>
<dbReference type="SUPFAM" id="SSF46689">
    <property type="entry name" value="Homeodomain-like"/>
    <property type="match status" value="1"/>
</dbReference>
<organism evidence="4 5">
    <name type="scientific">Secundilactobacillus hailunensis</name>
    <dbReference type="NCBI Taxonomy" id="2559923"/>
    <lineage>
        <taxon>Bacteria</taxon>
        <taxon>Bacillati</taxon>
        <taxon>Bacillota</taxon>
        <taxon>Bacilli</taxon>
        <taxon>Lactobacillales</taxon>
        <taxon>Lactobacillaceae</taxon>
        <taxon>Secundilactobacillus</taxon>
    </lineage>
</organism>
<comment type="caution">
    <text evidence="4">The sequence shown here is derived from an EMBL/GenBank/DDBJ whole genome shotgun (WGS) entry which is preliminary data.</text>
</comment>
<evidence type="ECO:0000259" key="3">
    <source>
        <dbReference type="PROSITE" id="PS50977"/>
    </source>
</evidence>
<gene>
    <name evidence="4" type="ORF">ACFP1H_09800</name>
</gene>
<reference evidence="5" key="1">
    <citation type="journal article" date="2019" name="Int. J. Syst. Evol. Microbiol.">
        <title>The Global Catalogue of Microorganisms (GCM) 10K type strain sequencing project: providing services to taxonomists for standard genome sequencing and annotation.</title>
        <authorList>
            <consortium name="The Broad Institute Genomics Platform"/>
            <consortium name="The Broad Institute Genome Sequencing Center for Infectious Disease"/>
            <person name="Wu L."/>
            <person name="Ma J."/>
        </authorList>
    </citation>
    <scope>NUCLEOTIDE SEQUENCE [LARGE SCALE GENOMIC DNA]</scope>
    <source>
        <strain evidence="5">CCM 8950</strain>
    </source>
</reference>
<keyword evidence="5" id="KW-1185">Reference proteome</keyword>
<dbReference type="EMBL" id="JBHSSA010000104">
    <property type="protein sequence ID" value="MFC6254870.1"/>
    <property type="molecule type" value="Genomic_DNA"/>
</dbReference>
<proteinExistence type="predicted"/>
<dbReference type="RefSeq" id="WP_137631675.1">
    <property type="nucleotide sequence ID" value="NZ_BJDO01000049.1"/>
</dbReference>
<dbReference type="PROSITE" id="PS50977">
    <property type="entry name" value="HTH_TETR_2"/>
    <property type="match status" value="1"/>
</dbReference>
<sequence>MKKRILNEELVIGAAVEVAKESGFEAVTLSRVAKKLDIQPQSMYRYADNSYDLRGKTMAKGLQELLTYLYQNLVGESGKAALKKLALIMVFGNQEQALPINLGLLSQYREHPAVTEAFQGLHGLIVQLLKGSIQDEEDLRQTAQLLIDLVLGENISVHSQTKTNQKTVQVDFEKNLDRVLALVMD</sequence>
<accession>A0ABW1TBD6</accession>